<dbReference type="RefSeq" id="WP_320943247.1">
    <property type="nucleotide sequence ID" value="NZ_BAABEU010000011.1"/>
</dbReference>
<proteinExistence type="predicted"/>
<feature type="compositionally biased region" description="Low complexity" evidence="2">
    <location>
        <begin position="342"/>
        <end position="366"/>
    </location>
</feature>
<feature type="compositionally biased region" description="Acidic residues" evidence="2">
    <location>
        <begin position="315"/>
        <end position="325"/>
    </location>
</feature>
<feature type="transmembrane region" description="Helical" evidence="3">
    <location>
        <begin position="97"/>
        <end position="117"/>
    </location>
</feature>
<evidence type="ECO:0000313" key="6">
    <source>
        <dbReference type="Proteomes" id="UP001323798"/>
    </source>
</evidence>
<reference evidence="5 6" key="1">
    <citation type="submission" date="2023-11" db="EMBL/GenBank/DDBJ databases">
        <title>Genome sequence of Microbacterium rhizosphaerae KACC 19337.</title>
        <authorList>
            <person name="Choi H."/>
            <person name="Kim S."/>
            <person name="Kim Y."/>
            <person name="Kwon S.-W."/>
            <person name="Heo J."/>
        </authorList>
    </citation>
    <scope>NUCLEOTIDE SEQUENCE [LARGE SCALE GENOMIC DNA]</scope>
    <source>
        <strain evidence="5 6">KACC 19337</strain>
    </source>
</reference>
<dbReference type="EMBL" id="CP139368">
    <property type="protein sequence ID" value="WPR90535.1"/>
    <property type="molecule type" value="Genomic_DNA"/>
</dbReference>
<accession>A0ABZ0SP18</accession>
<evidence type="ECO:0000256" key="2">
    <source>
        <dbReference type="SAM" id="MobiDB-lite"/>
    </source>
</evidence>
<feature type="region of interest" description="Disordered" evidence="2">
    <location>
        <begin position="150"/>
        <end position="423"/>
    </location>
</feature>
<dbReference type="Proteomes" id="UP001323798">
    <property type="component" value="Chromosome"/>
</dbReference>
<gene>
    <name evidence="5" type="ORF">SM116_04375</name>
</gene>
<name>A0ABZ0SP18_9MICO</name>
<feature type="transmembrane region" description="Helical" evidence="3">
    <location>
        <begin position="63"/>
        <end position="85"/>
    </location>
</feature>
<feature type="compositionally biased region" description="Low complexity" evidence="2">
    <location>
        <begin position="217"/>
        <end position="226"/>
    </location>
</feature>
<feature type="compositionally biased region" description="Low complexity" evidence="2">
    <location>
        <begin position="281"/>
        <end position="298"/>
    </location>
</feature>
<feature type="transmembrane region" description="Helical" evidence="3">
    <location>
        <begin position="6"/>
        <end position="28"/>
    </location>
</feature>
<sequence>MNDSAYTAAIVIDVLIAVAVYVWMALALSALFRKAGERGWKAWVPFLNIFVLLELGGLSGWNILLLLIPVVGEIAVFIILIVAYYRISRSFGYGGGMTVLAVLLPPIWLSVLGWGSARWLGGPHRGSLRTANADLDARLGGGMDAVAPAPVPSSGFTPAPASASPRLAPPAGTPTESAPAAASRPEFTPAPARPSFDPRPDVAPAPARASFDPRPDVAPAPARAADGLGTQFAPAPARPAPAHAVPAVEAPPSSPAPSSPAPSSPAPSSPAPSSPAPAPSPARSAAPADPSAPVSAFAPRPPAPAAQAARRGFDDEFDDLDDEYYGDYSGGDDARIVGTTSAGAPAPGPRRAPISAVPDSPASAVARDSWAQPADGSGGAAEDTSGEVSAVVGAPALGGPMSARSSVSAQRKAPEVPDDGLSDETIVAPRRRPRWMLIPPLGAAIPLTSDVVVVGRRPVADARHPGAQLVPIADETRTMSKTHARLERRDDLWTVTDLASTNGVALVADDGAEIEIGESGTATIGERFLLGDAELRLTRTEP</sequence>
<feature type="compositionally biased region" description="Pro residues" evidence="2">
    <location>
        <begin position="252"/>
        <end position="280"/>
    </location>
</feature>
<dbReference type="Gene3D" id="2.60.200.20">
    <property type="match status" value="1"/>
</dbReference>
<dbReference type="InterPro" id="IPR000253">
    <property type="entry name" value="FHA_dom"/>
</dbReference>
<feature type="compositionally biased region" description="Low complexity" evidence="2">
    <location>
        <begin position="240"/>
        <end position="251"/>
    </location>
</feature>
<keyword evidence="3" id="KW-0812">Transmembrane</keyword>
<keyword evidence="1" id="KW-0597">Phosphoprotein</keyword>
<dbReference type="CDD" id="cd00060">
    <property type="entry name" value="FHA"/>
    <property type="match status" value="1"/>
</dbReference>
<dbReference type="Pfam" id="PF00498">
    <property type="entry name" value="FHA"/>
    <property type="match status" value="1"/>
</dbReference>
<dbReference type="PROSITE" id="PS50006">
    <property type="entry name" value="FHA_DOMAIN"/>
    <property type="match status" value="1"/>
</dbReference>
<keyword evidence="6" id="KW-1185">Reference proteome</keyword>
<dbReference type="InterPro" id="IPR008984">
    <property type="entry name" value="SMAD_FHA_dom_sf"/>
</dbReference>
<protein>
    <submittedName>
        <fullName evidence="5">DUF5684 domain-containing protein</fullName>
    </submittedName>
</protein>
<keyword evidence="3" id="KW-0472">Membrane</keyword>
<dbReference type="InterPro" id="IPR043739">
    <property type="entry name" value="DUF5684"/>
</dbReference>
<evidence type="ECO:0000256" key="3">
    <source>
        <dbReference type="SAM" id="Phobius"/>
    </source>
</evidence>
<organism evidence="5 6">
    <name type="scientific">Microbacterium rhizosphaerae</name>
    <dbReference type="NCBI Taxonomy" id="1678237"/>
    <lineage>
        <taxon>Bacteria</taxon>
        <taxon>Bacillati</taxon>
        <taxon>Actinomycetota</taxon>
        <taxon>Actinomycetes</taxon>
        <taxon>Micrococcales</taxon>
        <taxon>Microbacteriaceae</taxon>
        <taxon>Microbacterium</taxon>
    </lineage>
</organism>
<evidence type="ECO:0000313" key="5">
    <source>
        <dbReference type="EMBL" id="WPR90535.1"/>
    </source>
</evidence>
<feature type="domain" description="FHA" evidence="4">
    <location>
        <begin position="452"/>
        <end position="506"/>
    </location>
</feature>
<keyword evidence="3" id="KW-1133">Transmembrane helix</keyword>
<feature type="transmembrane region" description="Helical" evidence="3">
    <location>
        <begin position="40"/>
        <end position="57"/>
    </location>
</feature>
<evidence type="ECO:0000259" key="4">
    <source>
        <dbReference type="PROSITE" id="PS50006"/>
    </source>
</evidence>
<dbReference type="Pfam" id="PF18936">
    <property type="entry name" value="DUF5684"/>
    <property type="match status" value="1"/>
</dbReference>
<evidence type="ECO:0000256" key="1">
    <source>
        <dbReference type="ARBA" id="ARBA00022553"/>
    </source>
</evidence>
<dbReference type="SUPFAM" id="SSF49879">
    <property type="entry name" value="SMAD/FHA domain"/>
    <property type="match status" value="1"/>
</dbReference>